<dbReference type="InterPro" id="IPR002197">
    <property type="entry name" value="HTH_Fis"/>
</dbReference>
<dbReference type="GO" id="GO:0005524">
    <property type="term" value="F:ATP binding"/>
    <property type="evidence" value="ECO:0007669"/>
    <property type="project" value="UniProtKB-KW"/>
</dbReference>
<evidence type="ECO:0000256" key="2">
    <source>
        <dbReference type="ARBA" id="ARBA00022840"/>
    </source>
</evidence>
<dbReference type="InterPro" id="IPR027417">
    <property type="entry name" value="P-loop_NTPase"/>
</dbReference>
<dbReference type="InterPro" id="IPR058031">
    <property type="entry name" value="AAA_lid_NorR"/>
</dbReference>
<dbReference type="PROSITE" id="PS50112">
    <property type="entry name" value="PAS"/>
    <property type="match status" value="1"/>
</dbReference>
<dbReference type="CDD" id="cd00009">
    <property type="entry name" value="AAA"/>
    <property type="match status" value="1"/>
</dbReference>
<evidence type="ECO:0000259" key="7">
    <source>
        <dbReference type="PROSITE" id="PS50112"/>
    </source>
</evidence>
<proteinExistence type="predicted"/>
<keyword evidence="1" id="KW-0547">Nucleotide-binding</keyword>
<evidence type="ECO:0000256" key="3">
    <source>
        <dbReference type="ARBA" id="ARBA00023015"/>
    </source>
</evidence>
<feature type="domain" description="PAS" evidence="7">
    <location>
        <begin position="142"/>
        <end position="193"/>
    </location>
</feature>
<dbReference type="PROSITE" id="PS00688">
    <property type="entry name" value="SIGMA54_INTERACT_3"/>
    <property type="match status" value="1"/>
</dbReference>
<dbReference type="Gene3D" id="1.10.8.60">
    <property type="match status" value="1"/>
</dbReference>
<dbReference type="InterPro" id="IPR000014">
    <property type="entry name" value="PAS"/>
</dbReference>
<dbReference type="Gene3D" id="3.40.50.300">
    <property type="entry name" value="P-loop containing nucleotide triphosphate hydrolases"/>
    <property type="match status" value="1"/>
</dbReference>
<keyword evidence="4" id="KW-0238">DNA-binding</keyword>
<dbReference type="Pfam" id="PF02954">
    <property type="entry name" value="HTH_8"/>
    <property type="match status" value="1"/>
</dbReference>
<keyword evidence="3" id="KW-0805">Transcription regulation</keyword>
<dbReference type="InterPro" id="IPR002078">
    <property type="entry name" value="Sigma_54_int"/>
</dbReference>
<dbReference type="SMART" id="SM00091">
    <property type="entry name" value="PAS"/>
    <property type="match status" value="1"/>
</dbReference>
<dbReference type="Gene3D" id="1.10.10.60">
    <property type="entry name" value="Homeodomain-like"/>
    <property type="match status" value="1"/>
</dbReference>
<dbReference type="InterPro" id="IPR009057">
    <property type="entry name" value="Homeodomain-like_sf"/>
</dbReference>
<reference evidence="9" key="2">
    <citation type="submission" date="2020-08" db="EMBL/GenBank/DDBJ databases">
        <title>The Agave Microbiome: Exploring the role of microbial communities in plant adaptations to desert environments.</title>
        <authorList>
            <person name="Partida-Martinez L.P."/>
        </authorList>
    </citation>
    <scope>NUCLEOTIDE SEQUENCE [LARGE SCALE GENOMIC DNA]</scope>
    <source>
        <strain evidence="9">AT2.8</strain>
    </source>
</reference>
<dbReference type="GO" id="GO:0043565">
    <property type="term" value="F:sequence-specific DNA binding"/>
    <property type="evidence" value="ECO:0007669"/>
    <property type="project" value="InterPro"/>
</dbReference>
<dbReference type="PRINTS" id="PR01590">
    <property type="entry name" value="HTHFIS"/>
</dbReference>
<protein>
    <submittedName>
        <fullName evidence="8">PAS domain S-box-containing protein</fullName>
    </submittedName>
</protein>
<reference evidence="9" key="1">
    <citation type="submission" date="2020-07" db="EMBL/GenBank/DDBJ databases">
        <authorList>
            <person name="Partida-Martinez L."/>
            <person name="Huntemann M."/>
            <person name="Clum A."/>
            <person name="Wang J."/>
            <person name="Palaniappan K."/>
            <person name="Ritter S."/>
            <person name="Chen I.-M."/>
            <person name="Stamatis D."/>
            <person name="Reddy T."/>
            <person name="O'Malley R."/>
            <person name="Daum C."/>
            <person name="Shapiro N."/>
            <person name="Ivanova N."/>
            <person name="Kyrpides N."/>
            <person name="Woyke T."/>
        </authorList>
    </citation>
    <scope>NUCLEOTIDE SEQUENCE [LARGE SCALE GENOMIC DNA]</scope>
    <source>
        <strain evidence="9">AT2.8</strain>
    </source>
</reference>
<evidence type="ECO:0000313" key="9">
    <source>
        <dbReference type="Proteomes" id="UP000548423"/>
    </source>
</evidence>
<evidence type="ECO:0000256" key="5">
    <source>
        <dbReference type="ARBA" id="ARBA00023163"/>
    </source>
</evidence>
<dbReference type="Pfam" id="PF00989">
    <property type="entry name" value="PAS"/>
    <property type="match status" value="1"/>
</dbReference>
<dbReference type="InterPro" id="IPR025662">
    <property type="entry name" value="Sigma_54_int_dom_ATP-bd_1"/>
</dbReference>
<dbReference type="InterPro" id="IPR035965">
    <property type="entry name" value="PAS-like_dom_sf"/>
</dbReference>
<dbReference type="PROSITE" id="PS00675">
    <property type="entry name" value="SIGMA54_INTERACT_1"/>
    <property type="match status" value="1"/>
</dbReference>
<dbReference type="SUPFAM" id="SSF52540">
    <property type="entry name" value="P-loop containing nucleoside triphosphate hydrolases"/>
    <property type="match status" value="1"/>
</dbReference>
<dbReference type="SUPFAM" id="SSF46689">
    <property type="entry name" value="Homeodomain-like"/>
    <property type="match status" value="1"/>
</dbReference>
<keyword evidence="2" id="KW-0067">ATP-binding</keyword>
<sequence length="583" mass="66067">MNIQASLVVEEVKKVFEQVKNDNEIDSKLEIIGLDYSYICHYDPVLEEVVVDSGSAVNLPNKLPLIHKTICYDDRDIGVHRDGQLEYLYSSPIILGSELKYLLVCTSTAKQDSLMLLILELLASFISARLETHIKLQEIFLKNDHMKQITETVSAGSLSVDKFGTILLLNEVGAEMLGVTAEEVLGKPIFEVLDNQAFSLNVLNTRKPILDREIKIKINKGQYYFLLSSVPLYDNLNDPIGVLFHFKDIRKEVEMIVNTKSFFHFDDIIYQCEEMKDLIQLAKKAALQDSSILIEGESGTGKELIAQSIHNYSNRSNKPFIVIDCSAIPRNLVESELFGYEEGSFTGSHKGGRMGKFERANGGTVFLDEIGEMPLEIQSKLLRVIQSRSITRVGGHEPIPINIRIIAATNRNLAHEVAEGSFRHDLYYRLNVINLFVPALRDRKGDLPLLIHKLMEKTAKREKREVPHLSNRVMEVLENYEWPGNIRELENTMERAVILANGEIDYQQLPKRLLELENINVSSIPVQTEHVVNQTAQKPKTVMEQQLIISALKASNGNKSKAAKQLGIARSTLYEKMYQYKLL</sequence>
<comment type="caution">
    <text evidence="8">The sequence shown here is derived from an EMBL/GenBank/DDBJ whole genome shotgun (WGS) entry which is preliminary data.</text>
</comment>
<dbReference type="PROSITE" id="PS50045">
    <property type="entry name" value="SIGMA54_INTERACT_4"/>
    <property type="match status" value="1"/>
</dbReference>
<gene>
    <name evidence="8" type="ORF">F4694_003130</name>
</gene>
<evidence type="ECO:0000256" key="4">
    <source>
        <dbReference type="ARBA" id="ARBA00023125"/>
    </source>
</evidence>
<dbReference type="Proteomes" id="UP000548423">
    <property type="component" value="Unassembled WGS sequence"/>
</dbReference>
<dbReference type="EMBL" id="JACCBX010000006">
    <property type="protein sequence ID" value="NYE06350.1"/>
    <property type="molecule type" value="Genomic_DNA"/>
</dbReference>
<feature type="domain" description="Sigma-54 factor interaction" evidence="6">
    <location>
        <begin position="268"/>
        <end position="498"/>
    </location>
</feature>
<name>A0A852TC18_9BACI</name>
<dbReference type="Pfam" id="PF00158">
    <property type="entry name" value="Sigma54_activat"/>
    <property type="match status" value="1"/>
</dbReference>
<dbReference type="FunFam" id="3.40.50.300:FF:000006">
    <property type="entry name" value="DNA-binding transcriptional regulator NtrC"/>
    <property type="match status" value="1"/>
</dbReference>
<dbReference type="PANTHER" id="PTHR32071:SF57">
    <property type="entry name" value="C4-DICARBOXYLATE TRANSPORT TRANSCRIPTIONAL REGULATORY PROTEIN DCTD"/>
    <property type="match status" value="1"/>
</dbReference>
<dbReference type="CDD" id="cd00130">
    <property type="entry name" value="PAS"/>
    <property type="match status" value="1"/>
</dbReference>
<accession>A0A852TC18</accession>
<dbReference type="GO" id="GO:0006355">
    <property type="term" value="P:regulation of DNA-templated transcription"/>
    <property type="evidence" value="ECO:0007669"/>
    <property type="project" value="InterPro"/>
</dbReference>
<dbReference type="InterPro" id="IPR025944">
    <property type="entry name" value="Sigma_54_int_dom_CS"/>
</dbReference>
<evidence type="ECO:0000256" key="1">
    <source>
        <dbReference type="ARBA" id="ARBA00022741"/>
    </source>
</evidence>
<dbReference type="PANTHER" id="PTHR32071">
    <property type="entry name" value="TRANSCRIPTIONAL REGULATORY PROTEIN"/>
    <property type="match status" value="1"/>
</dbReference>
<dbReference type="PROSITE" id="PS00676">
    <property type="entry name" value="SIGMA54_INTERACT_2"/>
    <property type="match status" value="1"/>
</dbReference>
<evidence type="ECO:0000313" key="8">
    <source>
        <dbReference type="EMBL" id="NYE06350.1"/>
    </source>
</evidence>
<dbReference type="InterPro" id="IPR025943">
    <property type="entry name" value="Sigma_54_int_dom_ATP-bd_2"/>
</dbReference>
<dbReference type="SMART" id="SM00382">
    <property type="entry name" value="AAA"/>
    <property type="match status" value="1"/>
</dbReference>
<dbReference type="InterPro" id="IPR003593">
    <property type="entry name" value="AAA+_ATPase"/>
</dbReference>
<dbReference type="Gene3D" id="3.30.450.20">
    <property type="entry name" value="PAS domain"/>
    <property type="match status" value="1"/>
</dbReference>
<dbReference type="InterPro" id="IPR013767">
    <property type="entry name" value="PAS_fold"/>
</dbReference>
<dbReference type="SUPFAM" id="SSF55785">
    <property type="entry name" value="PYP-like sensor domain (PAS domain)"/>
    <property type="match status" value="1"/>
</dbReference>
<dbReference type="Pfam" id="PF25601">
    <property type="entry name" value="AAA_lid_14"/>
    <property type="match status" value="1"/>
</dbReference>
<dbReference type="AlphaFoldDB" id="A0A852TC18"/>
<dbReference type="NCBIfam" id="TIGR00229">
    <property type="entry name" value="sensory_box"/>
    <property type="match status" value="1"/>
</dbReference>
<organism evidence="8 9">
    <name type="scientific">Neobacillus niacini</name>
    <dbReference type="NCBI Taxonomy" id="86668"/>
    <lineage>
        <taxon>Bacteria</taxon>
        <taxon>Bacillati</taxon>
        <taxon>Bacillota</taxon>
        <taxon>Bacilli</taxon>
        <taxon>Bacillales</taxon>
        <taxon>Bacillaceae</taxon>
        <taxon>Neobacillus</taxon>
    </lineage>
</organism>
<evidence type="ECO:0000259" key="6">
    <source>
        <dbReference type="PROSITE" id="PS50045"/>
    </source>
</evidence>
<keyword evidence="5" id="KW-0804">Transcription</keyword>